<evidence type="ECO:0000313" key="7">
    <source>
        <dbReference type="Proteomes" id="UP000595254"/>
    </source>
</evidence>
<dbReference type="SUPFAM" id="SSF51905">
    <property type="entry name" value="FAD/NAD(P)-binding domain"/>
    <property type="match status" value="1"/>
</dbReference>
<dbReference type="Proteomes" id="UP000595254">
    <property type="component" value="Chromosome"/>
</dbReference>
<reference evidence="6 7" key="1">
    <citation type="submission" date="2021-01" db="EMBL/GenBank/DDBJ databases">
        <title>FDA dAtabase for Regulatory Grade micrObial Sequences (FDA-ARGOS): Supporting development and validation of Infectious Disease Dx tests.</title>
        <authorList>
            <person name="Nelson B."/>
            <person name="Plummer A."/>
            <person name="Tallon L."/>
            <person name="Sadzewicz L."/>
            <person name="Zhao X."/>
            <person name="Boylan J."/>
            <person name="Ott S."/>
            <person name="Bowen H."/>
            <person name="Vavikolanu K."/>
            <person name="Mehta A."/>
            <person name="Aluvathingal J."/>
            <person name="Nadendla S."/>
            <person name="Myers T."/>
            <person name="Yan Y."/>
            <person name="Sichtig H."/>
        </authorList>
    </citation>
    <scope>NUCLEOTIDE SEQUENCE [LARGE SCALE GENOMIC DNA]</scope>
    <source>
        <strain evidence="6 7">FDAARGOS_1161</strain>
    </source>
</reference>
<dbReference type="Gene3D" id="3.50.50.60">
    <property type="entry name" value="FAD/NAD(P)-binding domain"/>
    <property type="match status" value="1"/>
</dbReference>
<dbReference type="RefSeq" id="WP_040375531.1">
    <property type="nucleotide sequence ID" value="NZ_CP068053.1"/>
</dbReference>
<dbReference type="Gene3D" id="3.30.9.10">
    <property type="entry name" value="D-Amino Acid Oxidase, subunit A, domain 2"/>
    <property type="match status" value="1"/>
</dbReference>
<protein>
    <submittedName>
        <fullName evidence="6">FAD-binding oxidoreductase</fullName>
    </submittedName>
</protein>
<comment type="similarity">
    <text evidence="2">Belongs to the DadA oxidoreductase family.</text>
</comment>
<dbReference type="GO" id="GO:0016491">
    <property type="term" value="F:oxidoreductase activity"/>
    <property type="evidence" value="ECO:0007669"/>
    <property type="project" value="UniProtKB-KW"/>
</dbReference>
<dbReference type="KEGG" id="ppsr:I6J18_03990"/>
<evidence type="ECO:0000256" key="4">
    <source>
        <dbReference type="ARBA" id="ARBA00023002"/>
    </source>
</evidence>
<evidence type="ECO:0000256" key="2">
    <source>
        <dbReference type="ARBA" id="ARBA00009410"/>
    </source>
</evidence>
<evidence type="ECO:0000259" key="5">
    <source>
        <dbReference type="Pfam" id="PF01266"/>
    </source>
</evidence>
<accession>A0A974S289</accession>
<dbReference type="InterPro" id="IPR006076">
    <property type="entry name" value="FAD-dep_OxRdtase"/>
</dbReference>
<gene>
    <name evidence="6" type="ORF">I6J18_03990</name>
</gene>
<name>A0A974S289_PERPY</name>
<keyword evidence="4" id="KW-0560">Oxidoreductase</keyword>
<dbReference type="Pfam" id="PF01266">
    <property type="entry name" value="DAO"/>
    <property type="match status" value="1"/>
</dbReference>
<dbReference type="SUPFAM" id="SSF54373">
    <property type="entry name" value="FAD-linked reductases, C-terminal domain"/>
    <property type="match status" value="1"/>
</dbReference>
<evidence type="ECO:0000256" key="3">
    <source>
        <dbReference type="ARBA" id="ARBA00022630"/>
    </source>
</evidence>
<dbReference type="GO" id="GO:0005737">
    <property type="term" value="C:cytoplasm"/>
    <property type="evidence" value="ECO:0007669"/>
    <property type="project" value="TreeGrafter"/>
</dbReference>
<dbReference type="EMBL" id="CP068053">
    <property type="protein sequence ID" value="QQT01075.1"/>
    <property type="molecule type" value="Genomic_DNA"/>
</dbReference>
<dbReference type="InterPro" id="IPR036188">
    <property type="entry name" value="FAD/NAD-bd_sf"/>
</dbReference>
<sequence length="373" mass="40185">MKKVIIVGAGILGASTAYQLAKSGAEVIIVDRRDKGQATAAAAGIVCPWVSQRRNQAWYQLAKSGARFYPSLIENLKQDGETNTGYAKVGAISLHTDQQKLKAMEKRALKRKEDAPEIGELLPLTPEQTRKAFPPLNEGYEALFIGGAARVDGRALRDALLRAAQKNGAVLLYGDAVLRYEGATVIGVQVEEEEYLSDSVIVCAGAWANSLLKPLGVEMQVSFQKAQIIHLEIPNHDTSKWPVVMPQSDQYLLAFDEQRIVAGATHENTEQLDNRVTAVGLNEVFQKALDTAPGLGNSTFVEARVGFRPYTPGFLPVIGAVPGWEGIIFANGLGASGLTMGPYIGSQLAKLALGQELEINLDLYPVSGAIKET</sequence>
<organism evidence="6 7">
    <name type="scientific">Peribacillus psychrosaccharolyticus</name>
    <name type="common">Bacillus psychrosaccharolyticus</name>
    <dbReference type="NCBI Taxonomy" id="1407"/>
    <lineage>
        <taxon>Bacteria</taxon>
        <taxon>Bacillati</taxon>
        <taxon>Bacillota</taxon>
        <taxon>Bacilli</taxon>
        <taxon>Bacillales</taxon>
        <taxon>Bacillaceae</taxon>
        <taxon>Peribacillus</taxon>
    </lineage>
</organism>
<keyword evidence="3" id="KW-0285">Flavoprotein</keyword>
<evidence type="ECO:0000313" key="6">
    <source>
        <dbReference type="EMBL" id="QQT01075.1"/>
    </source>
</evidence>
<dbReference type="PANTHER" id="PTHR13847:SF286">
    <property type="entry name" value="D-AMINO ACID DEHYDROGENASE"/>
    <property type="match status" value="1"/>
</dbReference>
<feature type="domain" description="FAD dependent oxidoreductase" evidence="5">
    <location>
        <begin position="3"/>
        <end position="351"/>
    </location>
</feature>
<comment type="cofactor">
    <cofactor evidence="1">
        <name>FAD</name>
        <dbReference type="ChEBI" id="CHEBI:57692"/>
    </cofactor>
</comment>
<dbReference type="AlphaFoldDB" id="A0A974S289"/>
<evidence type="ECO:0000256" key="1">
    <source>
        <dbReference type="ARBA" id="ARBA00001974"/>
    </source>
</evidence>
<keyword evidence="7" id="KW-1185">Reference proteome</keyword>
<dbReference type="PANTHER" id="PTHR13847">
    <property type="entry name" value="SARCOSINE DEHYDROGENASE-RELATED"/>
    <property type="match status" value="1"/>
</dbReference>
<proteinExistence type="inferred from homology"/>